<organism evidence="4 5">
    <name type="scientific">Shewanella salipaludis</name>
    <dbReference type="NCBI Taxonomy" id="2723052"/>
    <lineage>
        <taxon>Bacteria</taxon>
        <taxon>Pseudomonadati</taxon>
        <taxon>Pseudomonadota</taxon>
        <taxon>Gammaproteobacteria</taxon>
        <taxon>Alteromonadales</taxon>
        <taxon>Shewanellaceae</taxon>
        <taxon>Shewanella</taxon>
    </lineage>
</organism>
<feature type="compositionally biased region" description="Acidic residues" evidence="3">
    <location>
        <begin position="127"/>
        <end position="144"/>
    </location>
</feature>
<protein>
    <recommendedName>
        <fullName evidence="2">Macrodomain Ori protein</fullName>
    </recommendedName>
</protein>
<dbReference type="Proteomes" id="UP000737113">
    <property type="component" value="Unassembled WGS sequence"/>
</dbReference>
<keyword evidence="5" id="KW-1185">Reference proteome</keyword>
<evidence type="ECO:0000256" key="2">
    <source>
        <dbReference type="ARBA" id="ARBA00093628"/>
    </source>
</evidence>
<accession>A0A972FXG2</accession>
<name>A0A972FXG2_9GAMM</name>
<evidence type="ECO:0000313" key="5">
    <source>
        <dbReference type="Proteomes" id="UP000737113"/>
    </source>
</evidence>
<dbReference type="EMBL" id="JAAXYH010000001">
    <property type="protein sequence ID" value="NMH63706.1"/>
    <property type="molecule type" value="Genomic_DNA"/>
</dbReference>
<gene>
    <name evidence="4" type="ORF">HC757_00710</name>
</gene>
<dbReference type="Pfam" id="PF04219">
    <property type="entry name" value="DUF413"/>
    <property type="match status" value="1"/>
</dbReference>
<dbReference type="InterPro" id="IPR007335">
    <property type="entry name" value="DUF413"/>
</dbReference>
<sequence>MSASSLSPRTPGAETYPHSTQTGFVAHKRFYDDVNFPKGFKRCGDFTNKEAELLETHGQALKDLAEGKRLPCCPDEAQFVQVAQGHLAASSLLEQIWQKYCRLAQGKPFYAVLGTVPAATSKAEGETIYDIEDDAPQDAEPEDN</sequence>
<comment type="similarity">
    <text evidence="1">Belongs to the MaoP family.</text>
</comment>
<feature type="region of interest" description="Disordered" evidence="3">
    <location>
        <begin position="124"/>
        <end position="144"/>
    </location>
</feature>
<evidence type="ECO:0000256" key="1">
    <source>
        <dbReference type="ARBA" id="ARBA00093464"/>
    </source>
</evidence>
<reference evidence="4" key="1">
    <citation type="submission" date="2020-04" db="EMBL/GenBank/DDBJ databases">
        <title>Description of Shewanella salipaludis sp. nov., isolated from a salt marsh.</title>
        <authorList>
            <person name="Park S."/>
            <person name="Yoon J.-H."/>
        </authorList>
    </citation>
    <scope>NUCLEOTIDE SEQUENCE</scope>
    <source>
        <strain evidence="4">SHSM-M6</strain>
    </source>
</reference>
<evidence type="ECO:0000313" key="4">
    <source>
        <dbReference type="EMBL" id="NMH63706.1"/>
    </source>
</evidence>
<dbReference type="AlphaFoldDB" id="A0A972FXG2"/>
<evidence type="ECO:0000256" key="3">
    <source>
        <dbReference type="SAM" id="MobiDB-lite"/>
    </source>
</evidence>
<proteinExistence type="inferred from homology"/>
<comment type="caution">
    <text evidence="4">The sequence shown here is derived from an EMBL/GenBank/DDBJ whole genome shotgun (WGS) entry which is preliminary data.</text>
</comment>
<dbReference type="RefSeq" id="WP_169562342.1">
    <property type="nucleotide sequence ID" value="NZ_JAAXYH010000001.1"/>
</dbReference>